<keyword evidence="1" id="KW-1188">Viral release from host cell</keyword>
<feature type="region of interest" description="Disordered" evidence="3">
    <location>
        <begin position="1066"/>
        <end position="1089"/>
    </location>
</feature>
<dbReference type="EMBL" id="QRHJ01000009">
    <property type="protein sequence ID" value="RHF76895.1"/>
    <property type="molecule type" value="Genomic_DNA"/>
</dbReference>
<comment type="caution">
    <text evidence="5">The sequence shown here is derived from an EMBL/GenBank/DDBJ whole genome shotgun (WGS) entry which is preliminary data.</text>
</comment>
<dbReference type="NCBIfam" id="TIGR01760">
    <property type="entry name" value="tape_meas_TP901"/>
    <property type="match status" value="1"/>
</dbReference>
<feature type="coiled-coil region" evidence="2">
    <location>
        <begin position="61"/>
        <end position="176"/>
    </location>
</feature>
<evidence type="ECO:0000256" key="1">
    <source>
        <dbReference type="ARBA" id="ARBA00022612"/>
    </source>
</evidence>
<dbReference type="Proteomes" id="UP000283762">
    <property type="component" value="Unassembled WGS sequence"/>
</dbReference>
<dbReference type="RefSeq" id="WP_118206896.1">
    <property type="nucleotide sequence ID" value="NZ_QRHJ01000009.1"/>
</dbReference>
<evidence type="ECO:0000256" key="3">
    <source>
        <dbReference type="SAM" id="MobiDB-lite"/>
    </source>
</evidence>
<dbReference type="PANTHER" id="PTHR37813:SF1">
    <property type="entry name" value="FELS-2 PROPHAGE PROTEIN"/>
    <property type="match status" value="1"/>
</dbReference>
<dbReference type="PANTHER" id="PTHR37813">
    <property type="entry name" value="FELS-2 PROPHAGE PROTEIN"/>
    <property type="match status" value="1"/>
</dbReference>
<evidence type="ECO:0000313" key="5">
    <source>
        <dbReference type="EMBL" id="RHF76895.1"/>
    </source>
</evidence>
<organism evidence="5 6">
    <name type="scientific">Bacteroides stercoris</name>
    <dbReference type="NCBI Taxonomy" id="46506"/>
    <lineage>
        <taxon>Bacteria</taxon>
        <taxon>Pseudomonadati</taxon>
        <taxon>Bacteroidota</taxon>
        <taxon>Bacteroidia</taxon>
        <taxon>Bacteroidales</taxon>
        <taxon>Bacteroidaceae</taxon>
        <taxon>Bacteroides</taxon>
    </lineage>
</organism>
<gene>
    <name evidence="5" type="ORF">DW668_04720</name>
</gene>
<feature type="domain" description="Phage tail tape measure protein" evidence="4">
    <location>
        <begin position="319"/>
        <end position="488"/>
    </location>
</feature>
<feature type="compositionally biased region" description="Basic and acidic residues" evidence="3">
    <location>
        <begin position="1074"/>
        <end position="1089"/>
    </location>
</feature>
<name>A0A414Q7X1_BACSE</name>
<sequence length="1283" mass="141867">MANEFVITDVVSDKALNQLTSLTNKFTEVKKAYAELGKELAKSYSIPVSNYDDLTNKARLFEEIQKKLITTEKELANIQNEYKALLKNIAEETQKATKEALEQAKANDLNAQAELKAAKVETERLKQQKMLNQEKKKLKITTQEAIALTNKEVHSINEAKEQNKLLRIAVSQVTDAEDKDNKVRQQLNNQIAKNTEYIRRNTDSYTKQKMAIGAYKNEIKAAIVELQNGNKTFKNLGIVAKGYGNILRSNVAGGLNEVRIGVGSMVKGMVGAQAVISGFQKLIGLFKSGAQSIVDFEAANSKLAAILGTTSKNIKDLTTDAQRLGAATKYTASQATALQIELAKLGFSKNEILQSTEGILKFAQATGAELPEAAALAGAALRMFNADTSETERYVSAMAVATTKSALSFSYLQTAMPIVGPVAKAFNFQIEDTLALLGKLADSGFDASMAATALRNIFLNLADSNGLLAKSLGGAVKTLPELVNGLKKLKEQGVDLNTTLELTDKRSVAQFNTLLTNIDALIPLREQITGVEEELGNMANTMGDNVQGAILGLSSAWEAFMLSFKKSTGPAKNVIDFFARGIRNVANQLKDANQLQDDYNNRAVAMAQNEMAKSNILEKNARNMQNLYQEYVQSGMKADEAAIKAKEEYIETLKSRLEFENTDYQLAIANRNKLEDELKNRGFFTILTSWKRTNSVIKEEIDVATKAAAGKKAISSITESLINQLNKIDLAGSNASDAGNNGILTDKEKKALEKAAKERIRIREALQQSELDLMDEGLEKELAKISLNYNKRIAAIRGSSKEEQATRENLAKAMQEALEDKQLSYGLDKEKSQIEHKLDIVKKGSEEEYRLRLELLDNEREQAINAAIKNGEDVFLVDEKYKRKRLDLEERYASEKNKKIQESYSFQSVIINAAMSKELDEAAAQYSQGLINKEDYERKKQEITEKYAIKQAQLAIDLAKEQLNTPGLSEEDRLKLKEKIAQAEIALAEKVRDAEINAVDKSAEANKRKMDKIAETIQAISDLLGGFADLGTAIFERKMEEVEAEQDANDEAYDREVERIEKLEENGAISTEEAEARKRAAEDKTAKKNAELEKKKAALQEKQAKFDKANNIIQTIMATSLAIMKAWTNPFAAPGIIPLIIAQGAVSLATIIAQPIPKYAKGTKDHPGGLAIVGDGGKKEGIVTNNGLFITPDKPTLVDLPAHAQVIPDLSYIYDRRGLTSDYGLLEQKLKNMREEGIVVNVNNDYSRLERKMESNTKQLQNIGRIMKKANHIADYNWISSRV</sequence>
<reference evidence="5 6" key="1">
    <citation type="submission" date="2018-08" db="EMBL/GenBank/DDBJ databases">
        <title>A genome reference for cultivated species of the human gut microbiota.</title>
        <authorList>
            <person name="Zou Y."/>
            <person name="Xue W."/>
            <person name="Luo G."/>
        </authorList>
    </citation>
    <scope>NUCLEOTIDE SEQUENCE [LARGE SCALE GENOMIC DNA]</scope>
    <source>
        <strain evidence="5 6">AM25-16</strain>
    </source>
</reference>
<feature type="coiled-coil region" evidence="2">
    <location>
        <begin position="1216"/>
        <end position="1259"/>
    </location>
</feature>
<keyword evidence="2" id="KW-0175">Coiled coil</keyword>
<protein>
    <submittedName>
        <fullName evidence="5">Phage tail tape measure protein</fullName>
    </submittedName>
</protein>
<proteinExistence type="predicted"/>
<dbReference type="InterPro" id="IPR010090">
    <property type="entry name" value="Phage_tape_meas"/>
</dbReference>
<feature type="coiled-coil region" evidence="2">
    <location>
        <begin position="846"/>
        <end position="898"/>
    </location>
</feature>
<evidence type="ECO:0000313" key="6">
    <source>
        <dbReference type="Proteomes" id="UP000283762"/>
    </source>
</evidence>
<accession>A0A414Q7X1</accession>
<feature type="coiled-coil region" evidence="2">
    <location>
        <begin position="933"/>
        <end position="993"/>
    </location>
</feature>
<evidence type="ECO:0000256" key="2">
    <source>
        <dbReference type="SAM" id="Coils"/>
    </source>
</evidence>
<evidence type="ECO:0000259" key="4">
    <source>
        <dbReference type="Pfam" id="PF10145"/>
    </source>
</evidence>
<dbReference type="Pfam" id="PF10145">
    <property type="entry name" value="PhageMin_Tail"/>
    <property type="match status" value="1"/>
</dbReference>